<dbReference type="Pfam" id="PF14021">
    <property type="entry name" value="TNT"/>
    <property type="match status" value="1"/>
</dbReference>
<dbReference type="EMBL" id="CAWUHD010000176">
    <property type="protein sequence ID" value="CAK7237235.1"/>
    <property type="molecule type" value="Genomic_DNA"/>
</dbReference>
<keyword evidence="4" id="KW-1185">Reference proteome</keyword>
<dbReference type="InterPro" id="IPR053024">
    <property type="entry name" value="Fungal_surface_NADase"/>
</dbReference>
<proteinExistence type="predicted"/>
<organism evidence="3 4">
    <name type="scientific">Sporothrix eucalyptigena</name>
    <dbReference type="NCBI Taxonomy" id="1812306"/>
    <lineage>
        <taxon>Eukaryota</taxon>
        <taxon>Fungi</taxon>
        <taxon>Dikarya</taxon>
        <taxon>Ascomycota</taxon>
        <taxon>Pezizomycotina</taxon>
        <taxon>Sordariomycetes</taxon>
        <taxon>Sordariomycetidae</taxon>
        <taxon>Ophiostomatales</taxon>
        <taxon>Ophiostomataceae</taxon>
        <taxon>Sporothrix</taxon>
    </lineage>
</organism>
<comment type="caution">
    <text evidence="3">The sequence shown here is derived from an EMBL/GenBank/DDBJ whole genome shotgun (WGS) entry which is preliminary data.</text>
</comment>
<reference evidence="3 4" key="1">
    <citation type="submission" date="2024-01" db="EMBL/GenBank/DDBJ databases">
        <authorList>
            <person name="Allen C."/>
            <person name="Tagirdzhanova G."/>
        </authorList>
    </citation>
    <scope>NUCLEOTIDE SEQUENCE [LARGE SCALE GENOMIC DNA]</scope>
</reference>
<accession>A0ABP0CYM5</accession>
<dbReference type="PANTHER" id="PTHR42059">
    <property type="entry name" value="TNT DOMAIN-CONTAINING PROTEIN"/>
    <property type="match status" value="1"/>
</dbReference>
<feature type="signal peptide" evidence="1">
    <location>
        <begin position="1"/>
        <end position="19"/>
    </location>
</feature>
<evidence type="ECO:0000313" key="3">
    <source>
        <dbReference type="EMBL" id="CAK7237235.1"/>
    </source>
</evidence>
<keyword evidence="1" id="KW-0732">Signal</keyword>
<sequence length="213" mass="22634">MTAFLTAGCILAALVGVQGDCQPNFPLYCAGTINNGSLNSTYVCGDSRLGPVVLPSHPPTDSLVEVYDRFGGLCPGQFLATYYDAAAGSWKYPPFDGFQLDTAGKPIATAMTLPAGFLIDRFGSEYGSYASPAAAPFMQRALPPSSLDTPAGNPVYPYNYHLYRVTEAFEVTIGPIASWFGQPGQGVQYMLSDTILSLIDGGFLERTNLSALS</sequence>
<evidence type="ECO:0000256" key="1">
    <source>
        <dbReference type="SAM" id="SignalP"/>
    </source>
</evidence>
<evidence type="ECO:0000313" key="4">
    <source>
        <dbReference type="Proteomes" id="UP001642482"/>
    </source>
</evidence>
<dbReference type="InterPro" id="IPR025331">
    <property type="entry name" value="TNT"/>
</dbReference>
<dbReference type="Proteomes" id="UP001642482">
    <property type="component" value="Unassembled WGS sequence"/>
</dbReference>
<dbReference type="PANTHER" id="PTHR42059:SF1">
    <property type="entry name" value="TNT DOMAIN-CONTAINING PROTEIN"/>
    <property type="match status" value="1"/>
</dbReference>
<evidence type="ECO:0000259" key="2">
    <source>
        <dbReference type="Pfam" id="PF14021"/>
    </source>
</evidence>
<protein>
    <recommendedName>
        <fullName evidence="2">TNT domain-containing protein</fullName>
    </recommendedName>
</protein>
<name>A0ABP0CYM5_9PEZI</name>
<feature type="domain" description="TNT" evidence="2">
    <location>
        <begin position="112"/>
        <end position="206"/>
    </location>
</feature>
<feature type="chain" id="PRO_5046098537" description="TNT domain-containing protein" evidence="1">
    <location>
        <begin position="20"/>
        <end position="213"/>
    </location>
</feature>
<gene>
    <name evidence="3" type="ORF">SEUCBS140593_009890</name>
</gene>